<reference evidence="4 5" key="2">
    <citation type="journal article" date="2019" name="G3 (Bethesda)">
        <title>Hybrid Assembly of the Genome of the Entomopathogenic Nematode Steinernema carpocapsae Identifies the X-Chromosome.</title>
        <authorList>
            <person name="Serra L."/>
            <person name="Macchietto M."/>
            <person name="Macias-Munoz A."/>
            <person name="McGill C.J."/>
            <person name="Rodriguez I.M."/>
            <person name="Rodriguez B."/>
            <person name="Murad R."/>
            <person name="Mortazavi A."/>
        </authorList>
    </citation>
    <scope>NUCLEOTIDE SEQUENCE [LARGE SCALE GENOMIC DNA]</scope>
    <source>
        <strain evidence="4 5">ALL</strain>
    </source>
</reference>
<feature type="domain" description="Neurotransmitter-gated ion-channel transmembrane" evidence="3">
    <location>
        <begin position="1"/>
        <end position="287"/>
    </location>
</feature>
<sequence length="305" mass="33997">MSILMMMVSEQMPTTSDYVPLFGLFYLTIIVIIFVGTIFTAFILNIHLQKIHSRAMSPLVSYIFFHKMAGWLSIRPPTTLQELWSETGVRIGSYSVCSSPYSSRKKKASKKTVLGAKEKFTRANNNNIGKEHLLNSVSTNPAPLADAVPSLRMNRLYKTNAEKPPISPRTAIDKPTPSAAARPTASASSLAARNNLATNASFKRKQEQQDRRFSHTVAETPVTTINARQQTLCLRNSLAALAPVDSTVIELKLRRRYALEWEFLATVLDRFLLILFSVIVCGVTLLMIAVGEAIHFSYTLNEDND</sequence>
<evidence type="ECO:0000259" key="3">
    <source>
        <dbReference type="Pfam" id="PF02932"/>
    </source>
</evidence>
<evidence type="ECO:0000256" key="1">
    <source>
        <dbReference type="SAM" id="MobiDB-lite"/>
    </source>
</evidence>
<keyword evidence="5" id="KW-1185">Reference proteome</keyword>
<evidence type="ECO:0000313" key="4">
    <source>
        <dbReference type="EMBL" id="TMS37994.1"/>
    </source>
</evidence>
<keyword evidence="2" id="KW-0812">Transmembrane</keyword>
<evidence type="ECO:0000256" key="2">
    <source>
        <dbReference type="SAM" id="Phobius"/>
    </source>
</evidence>
<feature type="compositionally biased region" description="Low complexity" evidence="1">
    <location>
        <begin position="175"/>
        <end position="190"/>
    </location>
</feature>
<dbReference type="GO" id="GO:0006811">
    <property type="term" value="P:monoatomic ion transport"/>
    <property type="evidence" value="ECO:0007669"/>
    <property type="project" value="InterPro"/>
</dbReference>
<dbReference type="Pfam" id="PF02932">
    <property type="entry name" value="Neur_chan_memb"/>
    <property type="match status" value="1"/>
</dbReference>
<dbReference type="InterPro" id="IPR036719">
    <property type="entry name" value="Neuro-gated_channel_TM_sf"/>
</dbReference>
<name>A0A4U8UY17_STECR</name>
<dbReference type="EMBL" id="AZBU02000001">
    <property type="protein sequence ID" value="TMS37994.1"/>
    <property type="molecule type" value="Genomic_DNA"/>
</dbReference>
<feature type="region of interest" description="Disordered" evidence="1">
    <location>
        <begin position="159"/>
        <end position="190"/>
    </location>
</feature>
<protein>
    <recommendedName>
        <fullName evidence="3">Neurotransmitter-gated ion-channel transmembrane domain-containing protein</fullName>
    </recommendedName>
</protein>
<dbReference type="Gene3D" id="1.20.58.390">
    <property type="entry name" value="Neurotransmitter-gated ion-channel transmembrane domain"/>
    <property type="match status" value="1"/>
</dbReference>
<accession>A0A4U8UY17</accession>
<organism evidence="4 5">
    <name type="scientific">Steinernema carpocapsae</name>
    <name type="common">Entomopathogenic nematode</name>
    <dbReference type="NCBI Taxonomy" id="34508"/>
    <lineage>
        <taxon>Eukaryota</taxon>
        <taxon>Metazoa</taxon>
        <taxon>Ecdysozoa</taxon>
        <taxon>Nematoda</taxon>
        <taxon>Chromadorea</taxon>
        <taxon>Rhabditida</taxon>
        <taxon>Tylenchina</taxon>
        <taxon>Panagrolaimomorpha</taxon>
        <taxon>Strongyloidoidea</taxon>
        <taxon>Steinernematidae</taxon>
        <taxon>Steinernema</taxon>
    </lineage>
</organism>
<reference evidence="4 5" key="1">
    <citation type="journal article" date="2015" name="Genome Biol.">
        <title>Comparative genomics of Steinernema reveals deeply conserved gene regulatory networks.</title>
        <authorList>
            <person name="Dillman A.R."/>
            <person name="Macchietto M."/>
            <person name="Porter C.F."/>
            <person name="Rogers A."/>
            <person name="Williams B."/>
            <person name="Antoshechkin I."/>
            <person name="Lee M.M."/>
            <person name="Goodwin Z."/>
            <person name="Lu X."/>
            <person name="Lewis E.E."/>
            <person name="Goodrich-Blair H."/>
            <person name="Stock S.P."/>
            <person name="Adams B.J."/>
            <person name="Sternberg P.W."/>
            <person name="Mortazavi A."/>
        </authorList>
    </citation>
    <scope>NUCLEOTIDE SEQUENCE [LARGE SCALE GENOMIC DNA]</scope>
    <source>
        <strain evidence="4 5">ALL</strain>
    </source>
</reference>
<dbReference type="SUPFAM" id="SSF90112">
    <property type="entry name" value="Neurotransmitter-gated ion-channel transmembrane pore"/>
    <property type="match status" value="1"/>
</dbReference>
<evidence type="ECO:0000313" key="5">
    <source>
        <dbReference type="Proteomes" id="UP000298663"/>
    </source>
</evidence>
<dbReference type="GO" id="GO:0016020">
    <property type="term" value="C:membrane"/>
    <property type="evidence" value="ECO:0007669"/>
    <property type="project" value="InterPro"/>
</dbReference>
<comment type="caution">
    <text evidence="4">The sequence shown here is derived from an EMBL/GenBank/DDBJ whole genome shotgun (WGS) entry which is preliminary data.</text>
</comment>
<dbReference type="InterPro" id="IPR038050">
    <property type="entry name" value="Neuro_actylchol_rec"/>
</dbReference>
<gene>
    <name evidence="4" type="ORF">L596_004813</name>
</gene>
<feature type="transmembrane region" description="Helical" evidence="2">
    <location>
        <begin position="271"/>
        <end position="298"/>
    </location>
</feature>
<dbReference type="CDD" id="cd19051">
    <property type="entry name" value="LGIC_TM_cation"/>
    <property type="match status" value="1"/>
</dbReference>
<dbReference type="Proteomes" id="UP000298663">
    <property type="component" value="Unassembled WGS sequence"/>
</dbReference>
<dbReference type="AlphaFoldDB" id="A0A4U8UY17"/>
<feature type="transmembrane region" description="Helical" evidence="2">
    <location>
        <begin position="20"/>
        <end position="44"/>
    </location>
</feature>
<proteinExistence type="predicted"/>
<keyword evidence="2" id="KW-1133">Transmembrane helix</keyword>
<keyword evidence="2" id="KW-0472">Membrane</keyword>
<dbReference type="OrthoDB" id="410315at2759"/>
<dbReference type="InterPro" id="IPR006029">
    <property type="entry name" value="Neurotrans-gated_channel_TM"/>
</dbReference>